<name>A0A075UVZ2_9PSEU</name>
<feature type="region of interest" description="Disordered" evidence="1">
    <location>
        <begin position="168"/>
        <end position="197"/>
    </location>
</feature>
<dbReference type="Proteomes" id="UP000028492">
    <property type="component" value="Chromosome"/>
</dbReference>
<keyword evidence="4" id="KW-1185">Reference proteome</keyword>
<evidence type="ECO:0000256" key="2">
    <source>
        <dbReference type="SAM" id="Phobius"/>
    </source>
</evidence>
<dbReference type="AlphaFoldDB" id="A0A075UVZ2"/>
<sequence length="197" mass="22127">MAERAEVGEPPTRKRRSRSGLKMVTGVVFAVLGVWFMASLGSALEISQVHDVDRFGTAQVKGCHRTPMALWMTYVCEAEVKWDRELLGKPRVSSTTIGSSTDLSGVVEVVSYRWAGRHGAPHYGTVPVDRPRAPFSYGWWMFFTFVSLIPGYVTGWFAGKGIDRLLPEPKEKPKDWRGVSRRATPGMNGRRRKRNRG</sequence>
<gene>
    <name evidence="3" type="ORF">AJAP_27405</name>
</gene>
<dbReference type="KEGG" id="aja:AJAP_27405"/>
<protein>
    <submittedName>
        <fullName evidence="3">Conserved putative membrane protein</fullName>
    </submittedName>
</protein>
<proteinExistence type="predicted"/>
<keyword evidence="2" id="KW-1133">Transmembrane helix</keyword>
<accession>A0A075UVZ2</accession>
<dbReference type="RefSeq" id="WP_228694591.1">
    <property type="nucleotide sequence ID" value="NZ_CP008953.1"/>
</dbReference>
<feature type="transmembrane region" description="Helical" evidence="2">
    <location>
        <begin position="20"/>
        <end position="38"/>
    </location>
</feature>
<evidence type="ECO:0000256" key="1">
    <source>
        <dbReference type="SAM" id="MobiDB-lite"/>
    </source>
</evidence>
<keyword evidence="2" id="KW-0812">Transmembrane</keyword>
<keyword evidence="2" id="KW-0472">Membrane</keyword>
<dbReference type="HOGENOM" id="CLU_1381598_0_0_11"/>
<feature type="transmembrane region" description="Helical" evidence="2">
    <location>
        <begin position="137"/>
        <end position="158"/>
    </location>
</feature>
<dbReference type="STRING" id="208439.AJAP_27405"/>
<organism evidence="3 4">
    <name type="scientific">Amycolatopsis japonica</name>
    <dbReference type="NCBI Taxonomy" id="208439"/>
    <lineage>
        <taxon>Bacteria</taxon>
        <taxon>Bacillati</taxon>
        <taxon>Actinomycetota</taxon>
        <taxon>Actinomycetes</taxon>
        <taxon>Pseudonocardiales</taxon>
        <taxon>Pseudonocardiaceae</taxon>
        <taxon>Amycolatopsis</taxon>
        <taxon>Amycolatopsis japonica group</taxon>
    </lineage>
</organism>
<feature type="compositionally biased region" description="Basic and acidic residues" evidence="1">
    <location>
        <begin position="168"/>
        <end position="178"/>
    </location>
</feature>
<evidence type="ECO:0000313" key="3">
    <source>
        <dbReference type="EMBL" id="AIG78327.1"/>
    </source>
</evidence>
<evidence type="ECO:0000313" key="4">
    <source>
        <dbReference type="Proteomes" id="UP000028492"/>
    </source>
</evidence>
<dbReference type="EMBL" id="CP008953">
    <property type="protein sequence ID" value="AIG78327.1"/>
    <property type="molecule type" value="Genomic_DNA"/>
</dbReference>
<reference evidence="3 4" key="1">
    <citation type="journal article" date="2014" name="J. Biotechnol.">
        <title>Complete genome sequence of the actinobacterium Amycolatopsis japonica MG417-CF17(T) (=DSM 44213T) producing (S,S)-N,N'-ethylenediaminedisuccinic acid.</title>
        <authorList>
            <person name="Stegmann E."/>
            <person name="Albersmeier A."/>
            <person name="Spohn M."/>
            <person name="Gert H."/>
            <person name="Weber T."/>
            <person name="Wohlleben W."/>
            <person name="Kalinowski J."/>
            <person name="Ruckert C."/>
        </authorList>
    </citation>
    <scope>NUCLEOTIDE SEQUENCE [LARGE SCALE GENOMIC DNA]</scope>
    <source>
        <strain evidence="4">MG417-CF17 (DSM 44213)</strain>
    </source>
</reference>